<dbReference type="SUPFAM" id="SSF48179">
    <property type="entry name" value="6-phosphogluconate dehydrogenase C-terminal domain-like"/>
    <property type="match status" value="2"/>
</dbReference>
<dbReference type="Gene3D" id="1.10.1040.10">
    <property type="entry name" value="N-(1-d-carboxylethyl)-l-norvaline Dehydrogenase, domain 2"/>
    <property type="match status" value="2"/>
</dbReference>
<reference evidence="6 7" key="1">
    <citation type="submission" date="2021-01" db="EMBL/GenBank/DDBJ databases">
        <title>Actinoplanes sp. nov. LDG1-01 isolated from lichen.</title>
        <authorList>
            <person name="Saeng-In P."/>
            <person name="Phongsopitanun W."/>
            <person name="Kanchanasin P."/>
            <person name="Yuki M."/>
            <person name="Kudo T."/>
            <person name="Ohkuma M."/>
            <person name="Tanasupawat S."/>
        </authorList>
    </citation>
    <scope>NUCLEOTIDE SEQUENCE [LARGE SCALE GENOMIC DNA]</scope>
    <source>
        <strain evidence="6 7">LDG1-01</strain>
    </source>
</reference>
<dbReference type="InterPro" id="IPR006176">
    <property type="entry name" value="3-OHacyl-CoA_DH_NAD-bd"/>
</dbReference>
<comment type="caution">
    <text evidence="6">The sequence shown here is derived from an EMBL/GenBank/DDBJ whole genome shotgun (WGS) entry which is preliminary data.</text>
</comment>
<dbReference type="EMBL" id="JAENHO010000004">
    <property type="protein sequence ID" value="MBL7256040.1"/>
    <property type="molecule type" value="Genomic_DNA"/>
</dbReference>
<dbReference type="InterPro" id="IPR006108">
    <property type="entry name" value="3HC_DH_C"/>
</dbReference>
<evidence type="ECO:0000256" key="3">
    <source>
        <dbReference type="ARBA" id="ARBA00023002"/>
    </source>
</evidence>
<gene>
    <name evidence="6" type="ORF">JKJ07_17220</name>
</gene>
<evidence type="ECO:0000313" key="6">
    <source>
        <dbReference type="EMBL" id="MBL7256040.1"/>
    </source>
</evidence>
<dbReference type="Proteomes" id="UP000598996">
    <property type="component" value="Unassembled WGS sequence"/>
</dbReference>
<dbReference type="SUPFAM" id="SSF51735">
    <property type="entry name" value="NAD(P)-binding Rossmann-fold domains"/>
    <property type="match status" value="1"/>
</dbReference>
<dbReference type="InterPro" id="IPR013328">
    <property type="entry name" value="6PGD_dom2"/>
</dbReference>
<dbReference type="Gene3D" id="3.40.50.720">
    <property type="entry name" value="NAD(P)-binding Rossmann-like Domain"/>
    <property type="match status" value="1"/>
</dbReference>
<proteinExistence type="inferred from homology"/>
<dbReference type="Pfam" id="PF00725">
    <property type="entry name" value="3HCDH"/>
    <property type="match status" value="2"/>
</dbReference>
<dbReference type="InterPro" id="IPR008927">
    <property type="entry name" value="6-PGluconate_DH-like_C_sf"/>
</dbReference>
<accession>A0ABS1VN10</accession>
<evidence type="ECO:0000256" key="2">
    <source>
        <dbReference type="ARBA" id="ARBA00009463"/>
    </source>
</evidence>
<dbReference type="PANTHER" id="PTHR48075:SF9">
    <property type="entry name" value="3-HYDROXYBUTYRYL-COA DEHYDROGENASE"/>
    <property type="match status" value="1"/>
</dbReference>
<sequence length="409" mass="42759">MHHQTATILVVEHLNRAAAHHDDGHVTRDDVDTAMRLGCGLPYGPLAHLDELGIDVALAILDDAGVRPASILTRMARDGRLGRHVGHGFYDYNSPQGARPNSGKLQESRPLRRLGVVGSGTMARGIAQVGAVAGLQTTMVARTGERAALAREQIGRSLRSAVTRGRLGEPERAAAEQRLTASAGYAALADCDVVVEAVAEDTDLKRQVFAALGAVCRPGAVLATTTSSLSVAACAAPAGRPADVLGLHFFNPAPAMRLVEIAATATTGAGAVITAQALVRRLGKVSVRSADRCGFIVNYLLFSYLNDAVAALERGEVVAEELDTAIRTTFGYPMGPFALLDTIGLDVSLAILRRLHAEFGESCFAPAPILAELVAAGQLGRKTGSGFLTLAPQFRPEQQLLAAVPGGTS</sequence>
<dbReference type="Pfam" id="PF02737">
    <property type="entry name" value="3HCDH_N"/>
    <property type="match status" value="1"/>
</dbReference>
<dbReference type="PANTHER" id="PTHR48075">
    <property type="entry name" value="3-HYDROXYACYL-COA DEHYDROGENASE FAMILY PROTEIN"/>
    <property type="match status" value="1"/>
</dbReference>
<evidence type="ECO:0000259" key="5">
    <source>
        <dbReference type="Pfam" id="PF02737"/>
    </source>
</evidence>
<feature type="domain" description="3-hydroxyacyl-CoA dehydrogenase C-terminal" evidence="4">
    <location>
        <begin position="11"/>
        <end position="92"/>
    </location>
</feature>
<name>A0ABS1VN10_9ACTN</name>
<evidence type="ECO:0000313" key="7">
    <source>
        <dbReference type="Proteomes" id="UP000598996"/>
    </source>
</evidence>
<dbReference type="InterPro" id="IPR036291">
    <property type="entry name" value="NAD(P)-bd_dom_sf"/>
</dbReference>
<evidence type="ECO:0008006" key="8">
    <source>
        <dbReference type="Google" id="ProtNLM"/>
    </source>
</evidence>
<protein>
    <recommendedName>
        <fullName evidence="8">3-hydroxybutyryl-CoA dehydrogenase</fullName>
    </recommendedName>
</protein>
<comment type="similarity">
    <text evidence="2">Belongs to the 3-hydroxyacyl-CoA dehydrogenase family.</text>
</comment>
<comment type="pathway">
    <text evidence="1">Lipid metabolism; butanoate metabolism.</text>
</comment>
<organism evidence="6 7">
    <name type="scientific">Paractinoplanes lichenicola</name>
    <dbReference type="NCBI Taxonomy" id="2802976"/>
    <lineage>
        <taxon>Bacteria</taxon>
        <taxon>Bacillati</taxon>
        <taxon>Actinomycetota</taxon>
        <taxon>Actinomycetes</taxon>
        <taxon>Micromonosporales</taxon>
        <taxon>Micromonosporaceae</taxon>
        <taxon>Paractinoplanes</taxon>
    </lineage>
</organism>
<feature type="domain" description="3-hydroxyacyl-CoA dehydrogenase NAD binding" evidence="5">
    <location>
        <begin position="114"/>
        <end position="291"/>
    </location>
</feature>
<keyword evidence="7" id="KW-1185">Reference proteome</keyword>
<feature type="domain" description="3-hydroxyacyl-CoA dehydrogenase C-terminal" evidence="4">
    <location>
        <begin position="294"/>
        <end position="388"/>
    </location>
</feature>
<dbReference type="RefSeq" id="WP_202992555.1">
    <property type="nucleotide sequence ID" value="NZ_JAENHO010000004.1"/>
</dbReference>
<keyword evidence="3" id="KW-0560">Oxidoreductase</keyword>
<evidence type="ECO:0000256" key="1">
    <source>
        <dbReference type="ARBA" id="ARBA00005086"/>
    </source>
</evidence>
<evidence type="ECO:0000259" key="4">
    <source>
        <dbReference type="Pfam" id="PF00725"/>
    </source>
</evidence>